<dbReference type="PROSITE" id="PS51005">
    <property type="entry name" value="NAC"/>
    <property type="match status" value="1"/>
</dbReference>
<dbReference type="Gramene" id="FCD_00012117-RA">
    <property type="protein sequence ID" value="FCD_00012117-RA:cds"/>
    <property type="gene ID" value="FCD_00012117"/>
</dbReference>
<sequence>MDKIALPPGLPVGFRFHPTDEELITYYLKPKLLGTDPDVDRVIAEVDFYKFEPWELPSKSKIESKDRMWLFFFRRDYKYANSKRVKRTTKTGFWKITGKERVIKDQDTKACIGKKRTLVFHRGSAASSRGERTDWVMHEYFVESDHTFPNQVL</sequence>
<dbReference type="EMBL" id="BTGU01000015">
    <property type="protein sequence ID" value="GMN42726.1"/>
    <property type="molecule type" value="Genomic_DNA"/>
</dbReference>
<keyword evidence="2" id="KW-0238">DNA-binding</keyword>
<dbReference type="InterPro" id="IPR036093">
    <property type="entry name" value="NAC_dom_sf"/>
</dbReference>
<accession>A0AA88AMK9</accession>
<keyword evidence="3" id="KW-0804">Transcription</keyword>
<dbReference type="Gene3D" id="2.170.150.80">
    <property type="entry name" value="NAC domain"/>
    <property type="match status" value="1"/>
</dbReference>
<evidence type="ECO:0000313" key="7">
    <source>
        <dbReference type="Proteomes" id="UP001187192"/>
    </source>
</evidence>
<dbReference type="Proteomes" id="UP001187192">
    <property type="component" value="Unassembled WGS sequence"/>
</dbReference>
<keyword evidence="7" id="KW-1185">Reference proteome</keyword>
<evidence type="ECO:0000256" key="2">
    <source>
        <dbReference type="ARBA" id="ARBA00023125"/>
    </source>
</evidence>
<dbReference type="Pfam" id="PF02365">
    <property type="entry name" value="NAM"/>
    <property type="match status" value="1"/>
</dbReference>
<dbReference type="GO" id="GO:0003677">
    <property type="term" value="F:DNA binding"/>
    <property type="evidence" value="ECO:0007669"/>
    <property type="project" value="UniProtKB-KW"/>
</dbReference>
<comment type="caution">
    <text evidence="6">The sequence shown here is derived from an EMBL/GenBank/DDBJ whole genome shotgun (WGS) entry which is preliminary data.</text>
</comment>
<dbReference type="PANTHER" id="PTHR31744:SF210">
    <property type="entry name" value="NAC DOMAIN-CONTAINING PROTEIN 86-LIKE"/>
    <property type="match status" value="1"/>
</dbReference>
<name>A0AA88AMK9_FICCA</name>
<evidence type="ECO:0000313" key="6">
    <source>
        <dbReference type="EMBL" id="GMN42726.1"/>
    </source>
</evidence>
<evidence type="ECO:0000256" key="3">
    <source>
        <dbReference type="ARBA" id="ARBA00023163"/>
    </source>
</evidence>
<gene>
    <name evidence="6" type="ORF">TIFTF001_011941</name>
</gene>
<keyword evidence="1" id="KW-0805">Transcription regulation</keyword>
<evidence type="ECO:0000259" key="5">
    <source>
        <dbReference type="PROSITE" id="PS51005"/>
    </source>
</evidence>
<dbReference type="AlphaFoldDB" id="A0AA88AMK9"/>
<dbReference type="SUPFAM" id="SSF101941">
    <property type="entry name" value="NAC domain"/>
    <property type="match status" value="1"/>
</dbReference>
<keyword evidence="4" id="KW-0539">Nucleus</keyword>
<evidence type="ECO:0000256" key="1">
    <source>
        <dbReference type="ARBA" id="ARBA00023015"/>
    </source>
</evidence>
<organism evidence="6 7">
    <name type="scientific">Ficus carica</name>
    <name type="common">Common fig</name>
    <dbReference type="NCBI Taxonomy" id="3494"/>
    <lineage>
        <taxon>Eukaryota</taxon>
        <taxon>Viridiplantae</taxon>
        <taxon>Streptophyta</taxon>
        <taxon>Embryophyta</taxon>
        <taxon>Tracheophyta</taxon>
        <taxon>Spermatophyta</taxon>
        <taxon>Magnoliopsida</taxon>
        <taxon>eudicotyledons</taxon>
        <taxon>Gunneridae</taxon>
        <taxon>Pentapetalae</taxon>
        <taxon>rosids</taxon>
        <taxon>fabids</taxon>
        <taxon>Rosales</taxon>
        <taxon>Moraceae</taxon>
        <taxon>Ficeae</taxon>
        <taxon>Ficus</taxon>
    </lineage>
</organism>
<dbReference type="GO" id="GO:0006355">
    <property type="term" value="P:regulation of DNA-templated transcription"/>
    <property type="evidence" value="ECO:0007669"/>
    <property type="project" value="InterPro"/>
</dbReference>
<evidence type="ECO:0000256" key="4">
    <source>
        <dbReference type="ARBA" id="ARBA00023242"/>
    </source>
</evidence>
<dbReference type="PANTHER" id="PTHR31744">
    <property type="entry name" value="PROTEIN CUP-SHAPED COTYLEDON 2-RELATED"/>
    <property type="match status" value="1"/>
</dbReference>
<reference evidence="6" key="1">
    <citation type="submission" date="2023-07" db="EMBL/GenBank/DDBJ databases">
        <title>draft genome sequence of fig (Ficus carica).</title>
        <authorList>
            <person name="Takahashi T."/>
            <person name="Nishimura K."/>
        </authorList>
    </citation>
    <scope>NUCLEOTIDE SEQUENCE</scope>
</reference>
<feature type="domain" description="NAC" evidence="5">
    <location>
        <begin position="10"/>
        <end position="153"/>
    </location>
</feature>
<protein>
    <recommendedName>
        <fullName evidence="5">NAC domain-containing protein</fullName>
    </recommendedName>
</protein>
<proteinExistence type="predicted"/>
<dbReference type="InterPro" id="IPR003441">
    <property type="entry name" value="NAC-dom"/>
</dbReference>